<feature type="transmembrane region" description="Helical" evidence="4">
    <location>
        <begin position="151"/>
        <end position="169"/>
    </location>
</feature>
<gene>
    <name evidence="6" type="ORF">GA0116959_10758</name>
</gene>
<evidence type="ECO:0000259" key="5">
    <source>
        <dbReference type="SMART" id="SM00014"/>
    </source>
</evidence>
<sequence length="198" mass="23278">MDFTELNLHLFEWFNASNHAHEMTIRFAIFIANDLFYIMLLFFGFYWLRGNFAIKKQIVKAFIFTTVALLISQIISHSFYHPRPFVMEVGRTLIYHSPNGSFPSDHMLIFSTIAFSYFFSEKRSLGIILILLAWLVAWSRVYLGVHFPLDMLGAFSLAFILNFFGLALWNRFKITIIEFVLKIHHAVFKPFIKKGYVK</sequence>
<dbReference type="Gene3D" id="1.20.144.10">
    <property type="entry name" value="Phosphatidic acid phosphatase type 2/haloperoxidase"/>
    <property type="match status" value="1"/>
</dbReference>
<accession>A0A1C4GV10</accession>
<comment type="catalytic activity">
    <reaction evidence="3">
        <text>di-trans,octa-cis-undecaprenyl diphosphate + H2O = di-trans,octa-cis-undecaprenyl phosphate + phosphate + H(+)</text>
        <dbReference type="Rhea" id="RHEA:28094"/>
        <dbReference type="ChEBI" id="CHEBI:15377"/>
        <dbReference type="ChEBI" id="CHEBI:15378"/>
        <dbReference type="ChEBI" id="CHEBI:43474"/>
        <dbReference type="ChEBI" id="CHEBI:58405"/>
        <dbReference type="ChEBI" id="CHEBI:60392"/>
        <dbReference type="EC" id="3.6.1.27"/>
    </reaction>
</comment>
<evidence type="ECO:0000313" key="7">
    <source>
        <dbReference type="Proteomes" id="UP000243661"/>
    </source>
</evidence>
<dbReference type="SUPFAM" id="SSF48317">
    <property type="entry name" value="Acid phosphatase/Vanadium-dependent haloperoxidase"/>
    <property type="match status" value="1"/>
</dbReference>
<keyword evidence="4" id="KW-0472">Membrane</keyword>
<reference evidence="6 7" key="1">
    <citation type="submission" date="2016-08" db="EMBL/GenBank/DDBJ databases">
        <authorList>
            <person name="Seilhamer J.J."/>
        </authorList>
    </citation>
    <scope>NUCLEOTIDE SEQUENCE [LARGE SCALE GENOMIC DNA]</scope>
    <source>
        <strain evidence="6 7">ANC 4874</strain>
    </source>
</reference>
<dbReference type="InterPro" id="IPR000326">
    <property type="entry name" value="PAP2/HPO"/>
</dbReference>
<evidence type="ECO:0000256" key="1">
    <source>
        <dbReference type="ARBA" id="ARBA00012374"/>
    </source>
</evidence>
<dbReference type="GO" id="GO:0005886">
    <property type="term" value="C:plasma membrane"/>
    <property type="evidence" value="ECO:0007669"/>
    <property type="project" value="InterPro"/>
</dbReference>
<dbReference type="PANTHER" id="PTHR14969:SF13">
    <property type="entry name" value="AT30094P"/>
    <property type="match status" value="1"/>
</dbReference>
<dbReference type="SMART" id="SM00014">
    <property type="entry name" value="acidPPc"/>
    <property type="match status" value="1"/>
</dbReference>
<dbReference type="Pfam" id="PF01569">
    <property type="entry name" value="PAP2"/>
    <property type="match status" value="1"/>
</dbReference>
<dbReference type="PANTHER" id="PTHR14969">
    <property type="entry name" value="SPHINGOSINE-1-PHOSPHATE PHOSPHOHYDROLASE"/>
    <property type="match status" value="1"/>
</dbReference>
<dbReference type="InterPro" id="IPR036938">
    <property type="entry name" value="PAP2/HPO_sf"/>
</dbReference>
<evidence type="ECO:0000313" key="6">
    <source>
        <dbReference type="EMBL" id="SCC72020.1"/>
    </source>
</evidence>
<dbReference type="AlphaFoldDB" id="A0A1C4GV10"/>
<feature type="transmembrane region" description="Helical" evidence="4">
    <location>
        <begin position="27"/>
        <end position="49"/>
    </location>
</feature>
<feature type="domain" description="Phosphatidic acid phosphatase type 2/haloperoxidase" evidence="5">
    <location>
        <begin position="57"/>
        <end position="166"/>
    </location>
</feature>
<organism evidence="6 7">
    <name type="scientific">Acinetobacter albensis</name>
    <dbReference type="NCBI Taxonomy" id="1673609"/>
    <lineage>
        <taxon>Bacteria</taxon>
        <taxon>Pseudomonadati</taxon>
        <taxon>Pseudomonadota</taxon>
        <taxon>Gammaproteobacteria</taxon>
        <taxon>Moraxellales</taxon>
        <taxon>Moraxellaceae</taxon>
        <taxon>Acinetobacter</taxon>
    </lineage>
</organism>
<dbReference type="OrthoDB" id="9801622at2"/>
<feature type="transmembrane region" description="Helical" evidence="4">
    <location>
        <begin position="61"/>
        <end position="80"/>
    </location>
</feature>
<evidence type="ECO:0000256" key="3">
    <source>
        <dbReference type="ARBA" id="ARBA00047594"/>
    </source>
</evidence>
<feature type="transmembrane region" description="Helical" evidence="4">
    <location>
        <begin position="126"/>
        <end position="145"/>
    </location>
</feature>
<dbReference type="Proteomes" id="UP000243661">
    <property type="component" value="Unassembled WGS sequence"/>
</dbReference>
<dbReference type="CDD" id="cd03385">
    <property type="entry name" value="PAP2_BcrC_like"/>
    <property type="match status" value="1"/>
</dbReference>
<name>A0A1C4GV10_9GAMM</name>
<dbReference type="InterPro" id="IPR033879">
    <property type="entry name" value="UPP_Pase"/>
</dbReference>
<dbReference type="EMBL" id="FMBK01000007">
    <property type="protein sequence ID" value="SCC72020.1"/>
    <property type="molecule type" value="Genomic_DNA"/>
</dbReference>
<dbReference type="GO" id="GO:0050380">
    <property type="term" value="F:undecaprenyl-diphosphatase activity"/>
    <property type="evidence" value="ECO:0007669"/>
    <property type="project" value="UniProtKB-EC"/>
</dbReference>
<evidence type="ECO:0000256" key="2">
    <source>
        <dbReference type="ARBA" id="ARBA00032707"/>
    </source>
</evidence>
<dbReference type="RefSeq" id="WP_092719797.1">
    <property type="nucleotide sequence ID" value="NZ_FMBK01000007.1"/>
</dbReference>
<keyword evidence="4" id="KW-1133">Transmembrane helix</keyword>
<evidence type="ECO:0000256" key="4">
    <source>
        <dbReference type="SAM" id="Phobius"/>
    </source>
</evidence>
<proteinExistence type="predicted"/>
<protein>
    <recommendedName>
        <fullName evidence="1">undecaprenyl-diphosphate phosphatase</fullName>
        <ecNumber evidence="1">3.6.1.27</ecNumber>
    </recommendedName>
    <alternativeName>
        <fullName evidence="2">Undecaprenyl pyrophosphate phosphatase</fullName>
    </alternativeName>
</protein>
<keyword evidence="4" id="KW-0812">Transmembrane</keyword>
<feature type="transmembrane region" description="Helical" evidence="4">
    <location>
        <begin position="100"/>
        <end position="119"/>
    </location>
</feature>
<dbReference type="EC" id="3.6.1.27" evidence="1"/>